<reference evidence="4 5" key="1">
    <citation type="journal article" date="2018" name="Sci. Data">
        <title>The draft genome sequence of cork oak.</title>
        <authorList>
            <person name="Ramos A.M."/>
            <person name="Usie A."/>
            <person name="Barbosa P."/>
            <person name="Barros P.M."/>
            <person name="Capote T."/>
            <person name="Chaves I."/>
            <person name="Simoes F."/>
            <person name="Abreu I."/>
            <person name="Carrasquinho I."/>
            <person name="Faro C."/>
            <person name="Guimaraes J.B."/>
            <person name="Mendonca D."/>
            <person name="Nobrega F."/>
            <person name="Rodrigues L."/>
            <person name="Saibo N.J.M."/>
            <person name="Varela M.C."/>
            <person name="Egas C."/>
            <person name="Matos J."/>
            <person name="Miguel C.M."/>
            <person name="Oliveira M.M."/>
            <person name="Ricardo C.P."/>
            <person name="Goncalves S."/>
        </authorList>
    </citation>
    <scope>NUCLEOTIDE SEQUENCE [LARGE SCALE GENOMIC DNA]</scope>
    <source>
        <strain evidence="5">cv. HL8</strain>
    </source>
</reference>
<dbReference type="EMBL" id="PKMF04000047">
    <property type="protein sequence ID" value="KAK7855280.1"/>
    <property type="molecule type" value="Genomic_DNA"/>
</dbReference>
<dbReference type="AlphaFoldDB" id="A0AAW0LVF7"/>
<keyword evidence="5" id="KW-1185">Reference proteome</keyword>
<evidence type="ECO:0000313" key="4">
    <source>
        <dbReference type="EMBL" id="KAK7855280.1"/>
    </source>
</evidence>
<evidence type="ECO:0000256" key="2">
    <source>
        <dbReference type="ARBA" id="ARBA00022821"/>
    </source>
</evidence>
<dbReference type="InterPro" id="IPR035176">
    <property type="entry name" value="PEP"/>
</dbReference>
<proteinExistence type="inferred from homology"/>
<evidence type="ECO:0000313" key="5">
    <source>
        <dbReference type="Proteomes" id="UP000237347"/>
    </source>
</evidence>
<feature type="compositionally biased region" description="Basic and acidic residues" evidence="3">
    <location>
        <begin position="43"/>
        <end position="58"/>
    </location>
</feature>
<name>A0AAW0LVF7_QUESU</name>
<dbReference type="PANTHER" id="PTHR35771:SF2">
    <property type="entry name" value="ELICITOR PEPTIDE 6"/>
    <property type="match status" value="1"/>
</dbReference>
<dbReference type="GO" id="GO:0045087">
    <property type="term" value="P:innate immune response"/>
    <property type="evidence" value="ECO:0007669"/>
    <property type="project" value="InterPro"/>
</dbReference>
<protein>
    <submittedName>
        <fullName evidence="4">Uncharacterized protein</fullName>
    </submittedName>
</protein>
<accession>A0AAW0LVF7</accession>
<evidence type="ECO:0000256" key="3">
    <source>
        <dbReference type="SAM" id="MobiDB-lite"/>
    </source>
</evidence>
<dbReference type="Proteomes" id="UP000237347">
    <property type="component" value="Unassembled WGS sequence"/>
</dbReference>
<dbReference type="PANTHER" id="PTHR35771">
    <property type="entry name" value="TRANSMEMBRANE PROTEIN-RELATED"/>
    <property type="match status" value="1"/>
</dbReference>
<gene>
    <name evidence="4" type="ORF">CFP56_028783</name>
</gene>
<feature type="compositionally biased region" description="Low complexity" evidence="3">
    <location>
        <begin position="76"/>
        <end position="100"/>
    </location>
</feature>
<comment type="caution">
    <text evidence="4">The sequence shown here is derived from an EMBL/GenBank/DDBJ whole genome shotgun (WGS) entry which is preliminary data.</text>
</comment>
<dbReference type="Pfam" id="PF17232">
    <property type="entry name" value="Pep1_7"/>
    <property type="match status" value="1"/>
</dbReference>
<sequence length="144" mass="15555">MESSSSSAAKDVNKETVVYSAYNPCHVLEEALRAILKCLGVDTKEQEESSSSDQKDENINGTNTQDPSSTTEEVSEIPSSTDPDPPSSTTDPEADPPSSTATIVSLSLSLSLSPSLLFLFRGFNCFISNNIHSLFSLVKFRFLV</sequence>
<organism evidence="4 5">
    <name type="scientific">Quercus suber</name>
    <name type="common">Cork oak</name>
    <dbReference type="NCBI Taxonomy" id="58331"/>
    <lineage>
        <taxon>Eukaryota</taxon>
        <taxon>Viridiplantae</taxon>
        <taxon>Streptophyta</taxon>
        <taxon>Embryophyta</taxon>
        <taxon>Tracheophyta</taxon>
        <taxon>Spermatophyta</taxon>
        <taxon>Magnoliopsida</taxon>
        <taxon>eudicotyledons</taxon>
        <taxon>Gunneridae</taxon>
        <taxon>Pentapetalae</taxon>
        <taxon>rosids</taxon>
        <taxon>fabids</taxon>
        <taxon>Fagales</taxon>
        <taxon>Fagaceae</taxon>
        <taxon>Quercus</taxon>
    </lineage>
</organism>
<feature type="compositionally biased region" description="Polar residues" evidence="3">
    <location>
        <begin position="59"/>
        <end position="72"/>
    </location>
</feature>
<keyword evidence="2" id="KW-0611">Plant defense</keyword>
<comment type="similarity">
    <text evidence="1">Belongs to the brassicaceae elicitor peptide family.</text>
</comment>
<evidence type="ECO:0000256" key="1">
    <source>
        <dbReference type="ARBA" id="ARBA00011021"/>
    </source>
</evidence>
<feature type="region of interest" description="Disordered" evidence="3">
    <location>
        <begin position="43"/>
        <end position="100"/>
    </location>
</feature>